<name>A0AAV2IA58_LYMST</name>
<proteinExistence type="predicted"/>
<accession>A0AAV2IA58</accession>
<keyword evidence="1" id="KW-1133">Transmembrane helix</keyword>
<evidence type="ECO:0000256" key="1">
    <source>
        <dbReference type="SAM" id="Phobius"/>
    </source>
</evidence>
<keyword evidence="1" id="KW-0812">Transmembrane</keyword>
<comment type="caution">
    <text evidence="2">The sequence shown here is derived from an EMBL/GenBank/DDBJ whole genome shotgun (WGS) entry which is preliminary data.</text>
</comment>
<dbReference type="PANTHER" id="PTHR12191">
    <property type="entry name" value="SOLUTE CARRIER FAMILY 39"/>
    <property type="match status" value="1"/>
</dbReference>
<dbReference type="GO" id="GO:0005886">
    <property type="term" value="C:plasma membrane"/>
    <property type="evidence" value="ECO:0007669"/>
    <property type="project" value="TreeGrafter"/>
</dbReference>
<dbReference type="PANTHER" id="PTHR12191:SF37">
    <property type="entry name" value="ZINC TRANSPORTER FOI"/>
    <property type="match status" value="1"/>
</dbReference>
<gene>
    <name evidence="2" type="ORF">GSLYS_00016580001</name>
</gene>
<dbReference type="AlphaFoldDB" id="A0AAV2IA58"/>
<keyword evidence="1" id="KW-0472">Membrane</keyword>
<dbReference type="GO" id="GO:0071578">
    <property type="term" value="P:zinc ion import across plasma membrane"/>
    <property type="evidence" value="ECO:0007669"/>
    <property type="project" value="TreeGrafter"/>
</dbReference>
<organism evidence="2 3">
    <name type="scientific">Lymnaea stagnalis</name>
    <name type="common">Great pond snail</name>
    <name type="synonym">Helix stagnalis</name>
    <dbReference type="NCBI Taxonomy" id="6523"/>
    <lineage>
        <taxon>Eukaryota</taxon>
        <taxon>Metazoa</taxon>
        <taxon>Spiralia</taxon>
        <taxon>Lophotrochozoa</taxon>
        <taxon>Mollusca</taxon>
        <taxon>Gastropoda</taxon>
        <taxon>Heterobranchia</taxon>
        <taxon>Euthyneura</taxon>
        <taxon>Panpulmonata</taxon>
        <taxon>Hygrophila</taxon>
        <taxon>Lymnaeoidea</taxon>
        <taxon>Lymnaeidae</taxon>
        <taxon>Lymnaea</taxon>
    </lineage>
</organism>
<dbReference type="GO" id="GO:0140410">
    <property type="term" value="F:monoatomic cation:bicarbonate symporter activity"/>
    <property type="evidence" value="ECO:0007669"/>
    <property type="project" value="TreeGrafter"/>
</dbReference>
<feature type="transmembrane region" description="Helical" evidence="1">
    <location>
        <begin position="20"/>
        <end position="43"/>
    </location>
</feature>
<dbReference type="GO" id="GO:0005385">
    <property type="term" value="F:zinc ion transmembrane transporter activity"/>
    <property type="evidence" value="ECO:0007669"/>
    <property type="project" value="TreeGrafter"/>
</dbReference>
<reference evidence="2 3" key="1">
    <citation type="submission" date="2024-04" db="EMBL/GenBank/DDBJ databases">
        <authorList>
            <consortium name="Genoscope - CEA"/>
            <person name="William W."/>
        </authorList>
    </citation>
    <scope>NUCLEOTIDE SEQUENCE [LARGE SCALE GENOMIC DNA]</scope>
</reference>
<evidence type="ECO:0000313" key="2">
    <source>
        <dbReference type="EMBL" id="CAL1543046.1"/>
    </source>
</evidence>
<protein>
    <submittedName>
        <fullName evidence="2">Uncharacterized protein</fullName>
    </submittedName>
</protein>
<sequence length="49" mass="5469">MFMYIALVDLLPQLIKTTGAFHFALNNVGILIGFAIMLLIAIFEESIKL</sequence>
<dbReference type="EMBL" id="CAXITT010000521">
    <property type="protein sequence ID" value="CAL1543046.1"/>
    <property type="molecule type" value="Genomic_DNA"/>
</dbReference>
<dbReference type="GO" id="GO:0030003">
    <property type="term" value="P:intracellular monoatomic cation homeostasis"/>
    <property type="evidence" value="ECO:0007669"/>
    <property type="project" value="TreeGrafter"/>
</dbReference>
<evidence type="ECO:0000313" key="3">
    <source>
        <dbReference type="Proteomes" id="UP001497497"/>
    </source>
</evidence>
<keyword evidence="3" id="KW-1185">Reference proteome</keyword>
<dbReference type="Proteomes" id="UP001497497">
    <property type="component" value="Unassembled WGS sequence"/>
</dbReference>
<dbReference type="InterPro" id="IPR050799">
    <property type="entry name" value="ZIP_Transporter"/>
</dbReference>